<reference evidence="2 3" key="1">
    <citation type="submission" date="2018-03" db="EMBL/GenBank/DDBJ databases">
        <title>Genomic Encyclopedia of Archaeal and Bacterial Type Strains, Phase II (KMG-II): from individual species to whole genera.</title>
        <authorList>
            <person name="Goeker M."/>
        </authorList>
    </citation>
    <scope>NUCLEOTIDE SEQUENCE [LARGE SCALE GENOMIC DNA]</scope>
    <source>
        <strain evidence="2 3">DSM 28354</strain>
    </source>
</reference>
<sequence length="275" mass="31098">MQLVAFRALLVLVTASLLVGACSKEPALSPPDPQDLVLVKKVTASYLEADATMVRPDQPIFYQDVAYYSQVRGQTVYRYDAQRRLTYVENRNPDRPDYTYEWGDVSLDYADNQLIYTNRRVSPLSPVTYKLNSQGYTTTYNTYDQDGYMTFRQDGPNATVKQTIVDGNITQRIEQNTVGRKTTTYAYDLTKIGLPDPEKALWGRPSRNLIVNKTEVDESFSGVASGWPDRRVTTYSYTFDALGRPDSQTALTESSLSSSAMRVGRELRISAFSYQ</sequence>
<keyword evidence="1" id="KW-0732">Signal</keyword>
<protein>
    <recommendedName>
        <fullName evidence="4">YD repeat-containing protein</fullName>
    </recommendedName>
</protein>
<name>A0A2T0SQ58_9BACT</name>
<keyword evidence="3" id="KW-1185">Reference proteome</keyword>
<evidence type="ECO:0000256" key="1">
    <source>
        <dbReference type="SAM" id="SignalP"/>
    </source>
</evidence>
<gene>
    <name evidence="2" type="ORF">CLV58_114136</name>
</gene>
<dbReference type="EMBL" id="PVTE01000014">
    <property type="protein sequence ID" value="PRY35551.1"/>
    <property type="molecule type" value="Genomic_DNA"/>
</dbReference>
<evidence type="ECO:0008006" key="4">
    <source>
        <dbReference type="Google" id="ProtNLM"/>
    </source>
</evidence>
<dbReference type="AlphaFoldDB" id="A0A2T0SQ58"/>
<proteinExistence type="predicted"/>
<evidence type="ECO:0000313" key="3">
    <source>
        <dbReference type="Proteomes" id="UP000238375"/>
    </source>
</evidence>
<dbReference type="PROSITE" id="PS51257">
    <property type="entry name" value="PROKAR_LIPOPROTEIN"/>
    <property type="match status" value="1"/>
</dbReference>
<feature type="signal peptide" evidence="1">
    <location>
        <begin position="1"/>
        <end position="21"/>
    </location>
</feature>
<accession>A0A2T0SQ58</accession>
<feature type="chain" id="PRO_5015648937" description="YD repeat-containing protein" evidence="1">
    <location>
        <begin position="22"/>
        <end position="275"/>
    </location>
</feature>
<dbReference type="Proteomes" id="UP000238375">
    <property type="component" value="Unassembled WGS sequence"/>
</dbReference>
<organism evidence="2 3">
    <name type="scientific">Spirosoma oryzae</name>
    <dbReference type="NCBI Taxonomy" id="1469603"/>
    <lineage>
        <taxon>Bacteria</taxon>
        <taxon>Pseudomonadati</taxon>
        <taxon>Bacteroidota</taxon>
        <taxon>Cytophagia</taxon>
        <taxon>Cytophagales</taxon>
        <taxon>Cytophagaceae</taxon>
        <taxon>Spirosoma</taxon>
    </lineage>
</organism>
<comment type="caution">
    <text evidence="2">The sequence shown here is derived from an EMBL/GenBank/DDBJ whole genome shotgun (WGS) entry which is preliminary data.</text>
</comment>
<evidence type="ECO:0000313" key="2">
    <source>
        <dbReference type="EMBL" id="PRY35551.1"/>
    </source>
</evidence>